<feature type="domain" description="Tubulin/FtsZ 2-layer sandwich" evidence="10">
    <location>
        <begin position="213"/>
        <end position="331"/>
    </location>
</feature>
<dbReference type="Pfam" id="PF12327">
    <property type="entry name" value="FtsZ_C"/>
    <property type="match status" value="1"/>
</dbReference>
<feature type="region of interest" description="Disordered" evidence="8">
    <location>
        <begin position="327"/>
        <end position="358"/>
    </location>
</feature>
<keyword evidence="4 5" id="KW-0342">GTP-binding</keyword>
<evidence type="ECO:0000313" key="11">
    <source>
        <dbReference type="EMBL" id="MBB3890041.1"/>
    </source>
</evidence>
<dbReference type="AlphaFoldDB" id="A0A839ZXE7"/>
<dbReference type="Gene3D" id="3.30.1330.20">
    <property type="entry name" value="Tubulin/FtsZ, C-terminal domain"/>
    <property type="match status" value="1"/>
</dbReference>
<feature type="compositionally biased region" description="Low complexity" evidence="8">
    <location>
        <begin position="330"/>
        <end position="358"/>
    </location>
</feature>
<dbReference type="SMART" id="SM00864">
    <property type="entry name" value="Tubulin"/>
    <property type="match status" value="1"/>
</dbReference>
<dbReference type="InterPro" id="IPR036525">
    <property type="entry name" value="Tubulin/FtsZ_GTPase_sf"/>
</dbReference>
<dbReference type="Gene3D" id="3.40.50.1440">
    <property type="entry name" value="Tubulin/FtsZ, GTPase domain"/>
    <property type="match status" value="1"/>
</dbReference>
<dbReference type="CDD" id="cd02201">
    <property type="entry name" value="FtsZ_type1"/>
    <property type="match status" value="1"/>
</dbReference>
<dbReference type="EMBL" id="JACIDK010000001">
    <property type="protein sequence ID" value="MBB3890041.1"/>
    <property type="molecule type" value="Genomic_DNA"/>
</dbReference>
<dbReference type="GO" id="GO:0005737">
    <property type="term" value="C:cytoplasm"/>
    <property type="evidence" value="ECO:0007669"/>
    <property type="project" value="UniProtKB-SubCell"/>
</dbReference>
<dbReference type="PRINTS" id="PR00423">
    <property type="entry name" value="CELLDVISFTSZ"/>
</dbReference>
<dbReference type="NCBIfam" id="TIGR00065">
    <property type="entry name" value="ftsZ"/>
    <property type="match status" value="1"/>
</dbReference>
<dbReference type="GO" id="GO:0051258">
    <property type="term" value="P:protein polymerization"/>
    <property type="evidence" value="ECO:0007669"/>
    <property type="project" value="UniProtKB-UniRule"/>
</dbReference>
<feature type="binding site" evidence="5">
    <location>
        <begin position="27"/>
        <end position="31"/>
    </location>
    <ligand>
        <name>GTP</name>
        <dbReference type="ChEBI" id="CHEBI:37565"/>
    </ligand>
</feature>
<dbReference type="FunFam" id="3.40.50.1440:FF:000001">
    <property type="entry name" value="Cell division protein FtsZ"/>
    <property type="match status" value="1"/>
</dbReference>
<feature type="binding site" evidence="5">
    <location>
        <begin position="114"/>
        <end position="116"/>
    </location>
    <ligand>
        <name>GTP</name>
        <dbReference type="ChEBI" id="CHEBI:37565"/>
    </ligand>
</feature>
<dbReference type="Proteomes" id="UP000530564">
    <property type="component" value="Unassembled WGS sequence"/>
</dbReference>
<dbReference type="HAMAP" id="MF_00909">
    <property type="entry name" value="FtsZ"/>
    <property type="match status" value="1"/>
</dbReference>
<comment type="similarity">
    <text evidence="1 5 7">Belongs to the FtsZ family.</text>
</comment>
<keyword evidence="5 7" id="KW-0132">Cell division</keyword>
<feature type="binding site" evidence="5">
    <location>
        <position position="149"/>
    </location>
    <ligand>
        <name>GTP</name>
        <dbReference type="ChEBI" id="CHEBI:37565"/>
    </ligand>
</feature>
<keyword evidence="3 5" id="KW-0547">Nucleotide-binding</keyword>
<accession>A0A839ZXE7</accession>
<dbReference type="FunFam" id="3.30.1330.20:FF:000011">
    <property type="entry name" value="Cell division protein FtsZ"/>
    <property type="match status" value="1"/>
</dbReference>
<evidence type="ECO:0000256" key="7">
    <source>
        <dbReference type="RuleBase" id="RU000631"/>
    </source>
</evidence>
<dbReference type="InterPro" id="IPR000158">
    <property type="entry name" value="Cell_div_FtsZ"/>
</dbReference>
<gene>
    <name evidence="5" type="primary">ftsZ</name>
    <name evidence="11" type="ORF">GGQ61_000738</name>
</gene>
<dbReference type="GO" id="GO:0003924">
    <property type="term" value="F:GTPase activity"/>
    <property type="evidence" value="ECO:0007669"/>
    <property type="project" value="UniProtKB-UniRule"/>
</dbReference>
<protein>
    <recommendedName>
        <fullName evidence="5 6">Cell division protein FtsZ</fullName>
    </recommendedName>
</protein>
<dbReference type="GO" id="GO:0032153">
    <property type="term" value="C:cell division site"/>
    <property type="evidence" value="ECO:0007669"/>
    <property type="project" value="UniProtKB-UniRule"/>
</dbReference>
<dbReference type="InterPro" id="IPR024757">
    <property type="entry name" value="FtsZ_C"/>
</dbReference>
<dbReference type="InterPro" id="IPR020805">
    <property type="entry name" value="Cell_div_FtsZ_CS"/>
</dbReference>
<comment type="function">
    <text evidence="5 7">Essential cell division protein that forms a contractile ring structure (Z ring) at the future cell division site. The regulation of the ring assembly controls the timing and the location of cell division. One of the functions of the FtsZ ring is to recruit other cell division proteins to the septum to produce a new cell wall between the dividing cells. Binds GTP and shows GTPase activity.</text>
</comment>
<dbReference type="SUPFAM" id="SSF52490">
    <property type="entry name" value="Tubulin nucleotide-binding domain-like"/>
    <property type="match status" value="1"/>
</dbReference>
<evidence type="ECO:0000256" key="2">
    <source>
        <dbReference type="ARBA" id="ARBA00022490"/>
    </source>
</evidence>
<evidence type="ECO:0000256" key="3">
    <source>
        <dbReference type="ARBA" id="ARBA00022741"/>
    </source>
</evidence>
<evidence type="ECO:0000256" key="5">
    <source>
        <dbReference type="HAMAP-Rule" id="MF_00909"/>
    </source>
</evidence>
<comment type="caution">
    <text evidence="11">The sequence shown here is derived from an EMBL/GenBank/DDBJ whole genome shotgun (WGS) entry which is preliminary data.</text>
</comment>
<keyword evidence="2 5" id="KW-0963">Cytoplasm</keyword>
<dbReference type="InterPro" id="IPR003008">
    <property type="entry name" value="Tubulin_FtsZ_GTPase"/>
</dbReference>
<comment type="subcellular location">
    <subcellularLocation>
        <location evidence="5">Cytoplasm</location>
    </subcellularLocation>
    <text evidence="5">Assembles at midcell at the inner surface of the cytoplasmic membrane.</text>
</comment>
<keyword evidence="5 7" id="KW-0131">Cell cycle</keyword>
<feature type="binding site" evidence="5">
    <location>
        <position position="145"/>
    </location>
    <ligand>
        <name>GTP</name>
        <dbReference type="ChEBI" id="CHEBI:37565"/>
    </ligand>
</feature>
<dbReference type="PROSITE" id="PS01135">
    <property type="entry name" value="FTSZ_2"/>
    <property type="match status" value="1"/>
</dbReference>
<evidence type="ECO:0000256" key="4">
    <source>
        <dbReference type="ARBA" id="ARBA00023134"/>
    </source>
</evidence>
<dbReference type="Pfam" id="PF00091">
    <property type="entry name" value="Tubulin"/>
    <property type="match status" value="1"/>
</dbReference>
<dbReference type="SMART" id="SM00865">
    <property type="entry name" value="Tubulin_C"/>
    <property type="match status" value="1"/>
</dbReference>
<dbReference type="GO" id="GO:0000917">
    <property type="term" value="P:division septum assembly"/>
    <property type="evidence" value="ECO:0007669"/>
    <property type="project" value="UniProtKB-KW"/>
</dbReference>
<dbReference type="InterPro" id="IPR045061">
    <property type="entry name" value="FtsZ/CetZ"/>
</dbReference>
<sequence length="358" mass="36630">MSVSAPNGTRPAVAQLKPRIVVFGVGGAGVNAVNNMIEQGLEGVDFVVANTDAQQLSLSLASQRIQLGVQVTQGLGAGANPNAGLSAAEESAEDIIRYLDGADMVFITAGMGGGTGTGAAPFVARCARERGILTVGVVSKPFRFEGRHRMRLAEAGLQELQQYVDTSIIVPNQNLFRVATEQTTFAEAFGMADQVLHSGVRSITDLMVLPGLINLDFADVLSVMGGMGAAMMGTGEASGADRAAVAAQNAIQNPLLDETSLAGAKAVLINVTGGTDMTLLEVDEAANVISDQVDPDGNIIFGAAFDPSLEGKLRVSVVATGMNSANGRDAAPAPASAAAPEAASAHDAAPGATPRRFW</sequence>
<name>A0A839ZXE7_9CAUL</name>
<dbReference type="SUPFAM" id="SSF55307">
    <property type="entry name" value="Tubulin C-terminal domain-like"/>
    <property type="match status" value="1"/>
</dbReference>
<organism evidence="11 12">
    <name type="scientific">Phenylobacterium haematophilum</name>
    <dbReference type="NCBI Taxonomy" id="98513"/>
    <lineage>
        <taxon>Bacteria</taxon>
        <taxon>Pseudomonadati</taxon>
        <taxon>Pseudomonadota</taxon>
        <taxon>Alphaproteobacteria</taxon>
        <taxon>Caulobacterales</taxon>
        <taxon>Caulobacteraceae</taxon>
        <taxon>Phenylobacterium</taxon>
    </lineage>
</organism>
<dbReference type="PANTHER" id="PTHR30314:SF3">
    <property type="entry name" value="MITOCHONDRIAL DIVISION PROTEIN FSZA"/>
    <property type="match status" value="1"/>
</dbReference>
<keyword evidence="12" id="KW-1185">Reference proteome</keyword>
<reference evidence="11 12" key="1">
    <citation type="submission" date="2020-08" db="EMBL/GenBank/DDBJ databases">
        <title>Genomic Encyclopedia of Type Strains, Phase IV (KMG-IV): sequencing the most valuable type-strain genomes for metagenomic binning, comparative biology and taxonomic classification.</title>
        <authorList>
            <person name="Goeker M."/>
        </authorList>
    </citation>
    <scope>NUCLEOTIDE SEQUENCE [LARGE SCALE GENOMIC DNA]</scope>
    <source>
        <strain evidence="11 12">DSM 21793</strain>
    </source>
</reference>
<dbReference type="PROSITE" id="PS01134">
    <property type="entry name" value="FTSZ_1"/>
    <property type="match status" value="1"/>
</dbReference>
<dbReference type="InterPro" id="IPR008280">
    <property type="entry name" value="Tub_FtsZ_C"/>
</dbReference>
<evidence type="ECO:0000256" key="1">
    <source>
        <dbReference type="ARBA" id="ARBA00009690"/>
    </source>
</evidence>
<keyword evidence="5 7" id="KW-0717">Septation</keyword>
<evidence type="ECO:0000259" key="9">
    <source>
        <dbReference type="SMART" id="SM00864"/>
    </source>
</evidence>
<evidence type="ECO:0000256" key="8">
    <source>
        <dbReference type="SAM" id="MobiDB-lite"/>
    </source>
</evidence>
<feature type="binding site" evidence="5">
    <location>
        <position position="193"/>
    </location>
    <ligand>
        <name>GTP</name>
        <dbReference type="ChEBI" id="CHEBI:37565"/>
    </ligand>
</feature>
<evidence type="ECO:0000313" key="12">
    <source>
        <dbReference type="Proteomes" id="UP000530564"/>
    </source>
</evidence>
<dbReference type="GO" id="GO:0043093">
    <property type="term" value="P:FtsZ-dependent cytokinesis"/>
    <property type="evidence" value="ECO:0007669"/>
    <property type="project" value="UniProtKB-UniRule"/>
</dbReference>
<dbReference type="InterPro" id="IPR018316">
    <property type="entry name" value="Tubulin/FtsZ_2-layer-sand-dom"/>
</dbReference>
<comment type="subunit">
    <text evidence="5">Homodimer. Polymerizes to form a dynamic ring structure in a strictly GTP-dependent manner. Interacts directly with several other division proteins.</text>
</comment>
<proteinExistence type="inferred from homology"/>
<feature type="domain" description="Tubulin/FtsZ GTPase" evidence="9">
    <location>
        <begin position="19"/>
        <end position="211"/>
    </location>
</feature>
<dbReference type="InterPro" id="IPR037103">
    <property type="entry name" value="Tubulin/FtsZ-like_C"/>
</dbReference>
<dbReference type="PANTHER" id="PTHR30314">
    <property type="entry name" value="CELL DIVISION PROTEIN FTSZ-RELATED"/>
    <property type="match status" value="1"/>
</dbReference>
<evidence type="ECO:0000259" key="10">
    <source>
        <dbReference type="SMART" id="SM00865"/>
    </source>
</evidence>
<dbReference type="GO" id="GO:0005525">
    <property type="term" value="F:GTP binding"/>
    <property type="evidence" value="ECO:0007669"/>
    <property type="project" value="UniProtKB-UniRule"/>
</dbReference>
<evidence type="ECO:0000256" key="6">
    <source>
        <dbReference type="NCBIfam" id="TIGR00065"/>
    </source>
</evidence>